<comment type="caution">
    <text evidence="1">The sequence shown here is derived from an EMBL/GenBank/DDBJ whole genome shotgun (WGS) entry which is preliminary data.</text>
</comment>
<organism evidence="1 2">
    <name type="scientific">Arcticibacter tournemirensis</name>
    <dbReference type="NCBI Taxonomy" id="699437"/>
    <lineage>
        <taxon>Bacteria</taxon>
        <taxon>Pseudomonadati</taxon>
        <taxon>Bacteroidota</taxon>
        <taxon>Sphingobacteriia</taxon>
        <taxon>Sphingobacteriales</taxon>
        <taxon>Sphingobacteriaceae</taxon>
        <taxon>Arcticibacter</taxon>
    </lineage>
</organism>
<gene>
    <name evidence="1" type="ORF">F1649_07715</name>
</gene>
<evidence type="ECO:0000313" key="2">
    <source>
        <dbReference type="Proteomes" id="UP000322918"/>
    </source>
</evidence>
<protein>
    <submittedName>
        <fullName evidence="1">Uncharacterized protein</fullName>
    </submittedName>
</protein>
<name>A0A5M9HA02_9SPHI</name>
<dbReference type="AlphaFoldDB" id="A0A5M9HA02"/>
<dbReference type="EMBL" id="VWNE01000010">
    <property type="protein sequence ID" value="KAA8483766.1"/>
    <property type="molecule type" value="Genomic_DNA"/>
</dbReference>
<dbReference type="Proteomes" id="UP000322918">
    <property type="component" value="Unassembled WGS sequence"/>
</dbReference>
<evidence type="ECO:0000313" key="1">
    <source>
        <dbReference type="EMBL" id="KAA8483766.1"/>
    </source>
</evidence>
<sequence length="169" mass="19455">MSEAQYISYFENLAKQSIAIGHDPDQGRYSFFYIEDPYNMEEIDLAIRNRLTLPALLLETSDGELDKNATTNYTDTIKCVFSVIGKANTTEELRQSRDQCKRIGIEILARMSHDSSRNAIVPGKNVYFRIEEVEYSPISVDTLFFGYQFSFRFVCPFGFSVDSAIWHDK</sequence>
<accession>A0A5M9HA02</accession>
<reference evidence="1 2" key="1">
    <citation type="submission" date="2019-09" db="EMBL/GenBank/DDBJ databases">
        <title>Pararcticibacter amylolyticus gen. nov., sp. nov., isolated from a rottenly hemp rope, and reclassification of Pedobacter tournemirensis as Pararcticibacter tournemirensis comb. nov.</title>
        <authorList>
            <person name="Cai Y."/>
        </authorList>
    </citation>
    <scope>NUCLEOTIDE SEQUENCE [LARGE SCALE GENOMIC DNA]</scope>
    <source>
        <strain evidence="1 2">TF5-37.2-LB10</strain>
    </source>
</reference>
<proteinExistence type="predicted"/>
<keyword evidence="2" id="KW-1185">Reference proteome</keyword>
<dbReference type="RefSeq" id="WP_141814516.1">
    <property type="nucleotide sequence ID" value="NZ_VFPL01000001.1"/>
</dbReference>